<dbReference type="InterPro" id="IPR011004">
    <property type="entry name" value="Trimer_LpxA-like_sf"/>
</dbReference>
<reference evidence="7 10" key="2">
    <citation type="submission" date="2019-07" db="EMBL/GenBank/DDBJ databases">
        <title>Whole genome shotgun sequence of Myxococcus virescens NBRC 100334.</title>
        <authorList>
            <person name="Hosoyama A."/>
            <person name="Uohara A."/>
            <person name="Ohji S."/>
            <person name="Ichikawa N."/>
        </authorList>
    </citation>
    <scope>NUCLEOTIDE SEQUENCE [LARGE SCALE GENOMIC DNA]</scope>
    <source>
        <strain evidence="7 10">NBRC 100334</strain>
    </source>
</reference>
<dbReference type="InterPro" id="IPR051159">
    <property type="entry name" value="Hexapeptide_acetyltransf"/>
</dbReference>
<dbReference type="FunFam" id="2.160.10.10:FF:000025">
    <property type="entry name" value="Hexapeptide-repeat containing-acetyltransferase"/>
    <property type="match status" value="1"/>
</dbReference>
<evidence type="ECO:0000256" key="4">
    <source>
        <dbReference type="ARBA" id="ARBA00023315"/>
    </source>
</evidence>
<evidence type="ECO:0000256" key="1">
    <source>
        <dbReference type="ARBA" id="ARBA00007274"/>
    </source>
</evidence>
<keyword evidence="4" id="KW-0012">Acyltransferase</keyword>
<name>A0A511HD10_9BACT</name>
<evidence type="ECO:0000313" key="10">
    <source>
        <dbReference type="Proteomes" id="UP000321224"/>
    </source>
</evidence>
<comment type="function">
    <text evidence="5">Acetyltransferase implicated in the O-acetylation of Nod factors.</text>
</comment>
<comment type="caution">
    <text evidence="7">The sequence shown here is derived from an EMBL/GenBank/DDBJ whole genome shotgun (WGS) entry which is preliminary data.</text>
</comment>
<dbReference type="PANTHER" id="PTHR23416">
    <property type="entry name" value="SIALIC ACID SYNTHASE-RELATED"/>
    <property type="match status" value="1"/>
</dbReference>
<organism evidence="7 10">
    <name type="scientific">Myxococcus virescens</name>
    <dbReference type="NCBI Taxonomy" id="83456"/>
    <lineage>
        <taxon>Bacteria</taxon>
        <taxon>Pseudomonadati</taxon>
        <taxon>Myxococcota</taxon>
        <taxon>Myxococcia</taxon>
        <taxon>Myxococcales</taxon>
        <taxon>Cystobacterineae</taxon>
        <taxon>Myxococcaceae</taxon>
        <taxon>Myxococcus</taxon>
    </lineage>
</organism>
<evidence type="ECO:0000256" key="6">
    <source>
        <dbReference type="ARBA" id="ARBA00067695"/>
    </source>
</evidence>
<comment type="similarity">
    <text evidence="1">Belongs to the transferase hexapeptide repeat family.</text>
</comment>
<accession>A0A511HD10</accession>
<dbReference type="RefSeq" id="WP_090490087.1">
    <property type="nucleotide sequence ID" value="NZ_BJVY01000015.1"/>
</dbReference>
<protein>
    <recommendedName>
        <fullName evidence="6">Nodulation protein L</fullName>
    </recommendedName>
</protein>
<reference evidence="8 9" key="1">
    <citation type="submission" date="2016-10" db="EMBL/GenBank/DDBJ databases">
        <authorList>
            <person name="Varghese N."/>
            <person name="Submissions S."/>
        </authorList>
    </citation>
    <scope>NUCLEOTIDE SEQUENCE [LARGE SCALE GENOMIC DNA]</scope>
    <source>
        <strain evidence="8 9">DSM 2260</strain>
    </source>
</reference>
<dbReference type="EMBL" id="BJVY01000015">
    <property type="protein sequence ID" value="GEL71365.1"/>
    <property type="molecule type" value="Genomic_DNA"/>
</dbReference>
<dbReference type="Proteomes" id="UP000198717">
    <property type="component" value="Unassembled WGS sequence"/>
</dbReference>
<dbReference type="PANTHER" id="PTHR23416:SF23">
    <property type="entry name" value="ACETYLTRANSFERASE C18B11.09C-RELATED"/>
    <property type="match status" value="1"/>
</dbReference>
<evidence type="ECO:0000313" key="7">
    <source>
        <dbReference type="EMBL" id="GEL71365.1"/>
    </source>
</evidence>
<evidence type="ECO:0000256" key="5">
    <source>
        <dbReference type="ARBA" id="ARBA00055587"/>
    </source>
</evidence>
<proteinExistence type="inferred from homology"/>
<dbReference type="Gene3D" id="2.160.10.10">
    <property type="entry name" value="Hexapeptide repeat proteins"/>
    <property type="match status" value="1"/>
</dbReference>
<evidence type="ECO:0000313" key="9">
    <source>
        <dbReference type="Proteomes" id="UP000198717"/>
    </source>
</evidence>
<dbReference type="EMBL" id="FNAJ01000004">
    <property type="protein sequence ID" value="SDE08725.1"/>
    <property type="molecule type" value="Genomic_DNA"/>
</dbReference>
<keyword evidence="9" id="KW-1185">Reference proteome</keyword>
<dbReference type="InterPro" id="IPR018357">
    <property type="entry name" value="Hexapep_transf_CS"/>
</dbReference>
<evidence type="ECO:0000313" key="8">
    <source>
        <dbReference type="EMBL" id="SDE08725.1"/>
    </source>
</evidence>
<keyword evidence="3" id="KW-0677">Repeat</keyword>
<evidence type="ECO:0000256" key="2">
    <source>
        <dbReference type="ARBA" id="ARBA00022679"/>
    </source>
</evidence>
<evidence type="ECO:0000256" key="3">
    <source>
        <dbReference type="ARBA" id="ARBA00022737"/>
    </source>
</evidence>
<dbReference type="Pfam" id="PF00132">
    <property type="entry name" value="Hexapep"/>
    <property type="match status" value="1"/>
</dbReference>
<gene>
    <name evidence="7" type="ORF">MVI01_31490</name>
    <name evidence="8" type="ORF">SAMN04488504_104138</name>
</gene>
<dbReference type="SUPFAM" id="SSF51161">
    <property type="entry name" value="Trimeric LpxA-like enzymes"/>
    <property type="match status" value="1"/>
</dbReference>
<dbReference type="GO" id="GO:0008374">
    <property type="term" value="F:O-acyltransferase activity"/>
    <property type="evidence" value="ECO:0007669"/>
    <property type="project" value="TreeGrafter"/>
</dbReference>
<keyword evidence="2" id="KW-0808">Transferase</keyword>
<dbReference type="AlphaFoldDB" id="A0A511HD10"/>
<sequence length="186" mass="20171">MHGEKPFLPREVLMGTPESAVMFSNIRRAMRLTVELNKRAFDDAEEIRALFSELTGRNVDSTFSLIPPFYTDHGVNIRVGRNVFINQCCTLMDIGGIDIADDVMIGPKVNLITSSHPLEPARRRASAVAKPIVLQRNVWIAAAVTILPGVTVGENSVVGAGAVVTEDVAPNSFVAGVPARLVRHLT</sequence>
<dbReference type="InterPro" id="IPR001451">
    <property type="entry name" value="Hexapep"/>
</dbReference>
<dbReference type="Proteomes" id="UP000321224">
    <property type="component" value="Unassembled WGS sequence"/>
</dbReference>
<dbReference type="CDD" id="cd03357">
    <property type="entry name" value="LbH_MAT_GAT"/>
    <property type="match status" value="1"/>
</dbReference>
<dbReference type="PROSITE" id="PS00101">
    <property type="entry name" value="HEXAPEP_TRANSFERASES"/>
    <property type="match status" value="1"/>
</dbReference>